<gene>
    <name evidence="1" type="ORF">FNU76_20000</name>
</gene>
<name>A0A516SJX7_9NEIS</name>
<keyword evidence="2" id="KW-1185">Reference proteome</keyword>
<dbReference type="AlphaFoldDB" id="A0A516SJX7"/>
<evidence type="ECO:0000313" key="1">
    <source>
        <dbReference type="EMBL" id="QDQ28456.1"/>
    </source>
</evidence>
<sequence>MSFGEGIGQQGWCAGAVVPADMLPAIANDLTLPGQPSPQIDPADWLVVVSQTCDVVAAKLEQEPLVELLHCQPIAKLRKGTKELRSTRHLDFKPNRQTHPDLCLTAHAVANRYHVPRQVLLGFGADPDKKLSDLSIDRILAWYALRYGRPSWPNNFVDRISGGRQALEDALESLADDIAQVRVGIAEKDDELPDGQSYHIAVNFVIDEGVWNGLLDARTTIYEAYADFVSVLNDCIGVEVNQRFSGVVSGAKFSWQEMQSTDEWNFANLTHRE</sequence>
<accession>A0A516SJX7</accession>
<evidence type="ECO:0000313" key="2">
    <source>
        <dbReference type="Proteomes" id="UP000317550"/>
    </source>
</evidence>
<reference evidence="2" key="1">
    <citation type="submission" date="2019-07" db="EMBL/GenBank/DDBJ databases">
        <title>Chitinimonas sp. nov., isolated from Ny-Alesund, arctica soil.</title>
        <authorList>
            <person name="Xu Q."/>
            <person name="Peng F."/>
        </authorList>
    </citation>
    <scope>NUCLEOTIDE SEQUENCE [LARGE SCALE GENOMIC DNA]</scope>
    <source>
        <strain evidence="2">R3-44</strain>
    </source>
</reference>
<proteinExistence type="predicted"/>
<protein>
    <submittedName>
        <fullName evidence="1">Uncharacterized protein</fullName>
    </submittedName>
</protein>
<dbReference type="OrthoDB" id="583587at2"/>
<dbReference type="RefSeq" id="WP_144279839.1">
    <property type="nucleotide sequence ID" value="NZ_CP041730.1"/>
</dbReference>
<dbReference type="KEGG" id="cari:FNU76_20000"/>
<dbReference type="Proteomes" id="UP000317550">
    <property type="component" value="Chromosome"/>
</dbReference>
<organism evidence="1 2">
    <name type="scientific">Chitinimonas arctica</name>
    <dbReference type="NCBI Taxonomy" id="2594795"/>
    <lineage>
        <taxon>Bacteria</taxon>
        <taxon>Pseudomonadati</taxon>
        <taxon>Pseudomonadota</taxon>
        <taxon>Betaproteobacteria</taxon>
        <taxon>Neisseriales</taxon>
        <taxon>Chitinibacteraceae</taxon>
        <taxon>Chitinimonas</taxon>
    </lineage>
</organism>
<dbReference type="EMBL" id="CP041730">
    <property type="protein sequence ID" value="QDQ28456.1"/>
    <property type="molecule type" value="Genomic_DNA"/>
</dbReference>